<dbReference type="FunFam" id="3.80.10.10:FF:000234">
    <property type="entry name" value="Probable inactive receptor kinase RLK902"/>
    <property type="match status" value="1"/>
</dbReference>
<evidence type="ECO:0000259" key="15">
    <source>
        <dbReference type="PROSITE" id="PS50011"/>
    </source>
</evidence>
<dbReference type="InterPro" id="IPR011009">
    <property type="entry name" value="Kinase-like_dom_sf"/>
</dbReference>
<accession>A0A9Q0FH53</accession>
<feature type="transmembrane region" description="Helical" evidence="13">
    <location>
        <begin position="264"/>
        <end position="287"/>
    </location>
</feature>
<dbReference type="PANTHER" id="PTHR48010:SF40">
    <property type="entry name" value="RECEPTOR-LIKE KINASE"/>
    <property type="match status" value="1"/>
</dbReference>
<dbReference type="InterPro" id="IPR013210">
    <property type="entry name" value="LRR_N_plant-typ"/>
</dbReference>
<keyword evidence="2" id="KW-0597">Phosphoprotein</keyword>
<dbReference type="Gene3D" id="3.80.10.10">
    <property type="entry name" value="Ribonuclease Inhibitor"/>
    <property type="match status" value="2"/>
</dbReference>
<evidence type="ECO:0000256" key="4">
    <source>
        <dbReference type="ARBA" id="ARBA00022692"/>
    </source>
</evidence>
<evidence type="ECO:0000256" key="11">
    <source>
        <dbReference type="PROSITE-ProRule" id="PRU10141"/>
    </source>
</evidence>
<dbReference type="FunFam" id="1.10.510.10:FF:000095">
    <property type="entry name" value="protein STRUBBELIG-RECEPTOR FAMILY 8"/>
    <property type="match status" value="1"/>
</dbReference>
<dbReference type="SUPFAM" id="SSF56112">
    <property type="entry name" value="Protein kinase-like (PK-like)"/>
    <property type="match status" value="1"/>
</dbReference>
<protein>
    <recommendedName>
        <fullName evidence="15">Protein kinase domain-containing protein</fullName>
    </recommendedName>
</protein>
<keyword evidence="10 13" id="KW-0472">Membrane</keyword>
<keyword evidence="17" id="KW-1185">Reference proteome</keyword>
<evidence type="ECO:0000256" key="5">
    <source>
        <dbReference type="ARBA" id="ARBA00022729"/>
    </source>
</evidence>
<keyword evidence="8 11" id="KW-0067">ATP-binding</keyword>
<evidence type="ECO:0000256" key="7">
    <source>
        <dbReference type="ARBA" id="ARBA00022741"/>
    </source>
</evidence>
<gene>
    <name evidence="16" type="ORF">Tsubulata_044211</name>
</gene>
<evidence type="ECO:0000313" key="16">
    <source>
        <dbReference type="EMBL" id="KAJ4831385.1"/>
    </source>
</evidence>
<feature type="signal peptide" evidence="14">
    <location>
        <begin position="1"/>
        <end position="27"/>
    </location>
</feature>
<feature type="chain" id="PRO_5040292105" description="Protein kinase domain-containing protein" evidence="14">
    <location>
        <begin position="28"/>
        <end position="620"/>
    </location>
</feature>
<evidence type="ECO:0000313" key="17">
    <source>
        <dbReference type="Proteomes" id="UP001141552"/>
    </source>
</evidence>
<dbReference type="InterPro" id="IPR001611">
    <property type="entry name" value="Leu-rich_rpt"/>
</dbReference>
<dbReference type="PROSITE" id="PS00107">
    <property type="entry name" value="PROTEIN_KINASE_ATP"/>
    <property type="match status" value="1"/>
</dbReference>
<sequence>MKLLSSAAAAVGLLLFLVVLIAPQVVSDLQSDRQALLDFAAGIPHGRKLAWNASSPVCSSWFGVSCNSDATRVTAVHLPGVGLLGSIPAKTIGRLDALTFLSLRSNYLIGSLPSDVPSIPSLRFLYLNQNNLSGSIPDLLSPELRVLDLSDNSFSGSIPGSVQNLTHLAAFYLENNSMSGVIPDINLPGLRTLNVSFNYFNGSIPQSLQRFSYRSFVGNSFLCGPPLKRCSTTSSPSPSPDVSPNPPTKAHSATSHRKLSLKSIVGIVIGGSAVLFLIALVCIVCLLKRKVGGGIRALKGKNESQNTFGSGVQGAEKNKLFFFPGSSSHFDLEDLLKASAEVLGKGSYGTAYKASLEDGTTVVVKRLREVAVGTKEFELQMEAIGKIGQHPNIVPLRAYYYSKNEKLLVYNYMPTGSFSALLHGDRSAGGGVNWETRVKICLGAAKGIAHIHSDGGAKSVHGNIKASNVLLTPEFDGCLSDVGLAPLMNSPTSTSRIIGYRAPEVFETRKVTQKSDVYSFGVLLLEMLTRRPPAQALGYDHVVDLPRWVQSVVREEWTAEVFDVELVRDGHVEEEKVQMLQIALACVVRDPDQRPKMDEVVRMMEDIQQSYSNVQTPQLL</sequence>
<dbReference type="InterPro" id="IPR050994">
    <property type="entry name" value="At_inactive_RLKs"/>
</dbReference>
<comment type="subcellular location">
    <subcellularLocation>
        <location evidence="1">Membrane</location>
    </subcellularLocation>
</comment>
<dbReference type="PANTHER" id="PTHR48010">
    <property type="entry name" value="OS05G0588300 PROTEIN"/>
    <property type="match status" value="1"/>
</dbReference>
<dbReference type="GO" id="GO:0004672">
    <property type="term" value="F:protein kinase activity"/>
    <property type="evidence" value="ECO:0007669"/>
    <property type="project" value="InterPro"/>
</dbReference>
<dbReference type="Gene3D" id="3.30.200.20">
    <property type="entry name" value="Phosphorylase Kinase, domain 1"/>
    <property type="match status" value="1"/>
</dbReference>
<keyword evidence="3" id="KW-0433">Leucine-rich repeat</keyword>
<dbReference type="AlphaFoldDB" id="A0A9Q0FH53"/>
<organism evidence="16 17">
    <name type="scientific">Turnera subulata</name>
    <dbReference type="NCBI Taxonomy" id="218843"/>
    <lineage>
        <taxon>Eukaryota</taxon>
        <taxon>Viridiplantae</taxon>
        <taxon>Streptophyta</taxon>
        <taxon>Embryophyta</taxon>
        <taxon>Tracheophyta</taxon>
        <taxon>Spermatophyta</taxon>
        <taxon>Magnoliopsida</taxon>
        <taxon>eudicotyledons</taxon>
        <taxon>Gunneridae</taxon>
        <taxon>Pentapetalae</taxon>
        <taxon>rosids</taxon>
        <taxon>fabids</taxon>
        <taxon>Malpighiales</taxon>
        <taxon>Passifloraceae</taxon>
        <taxon>Turnera</taxon>
    </lineage>
</organism>
<dbReference type="Pfam" id="PF07714">
    <property type="entry name" value="PK_Tyr_Ser-Thr"/>
    <property type="match status" value="1"/>
</dbReference>
<dbReference type="EMBL" id="JAKUCV010005382">
    <property type="protein sequence ID" value="KAJ4831385.1"/>
    <property type="molecule type" value="Genomic_DNA"/>
</dbReference>
<keyword evidence="5 14" id="KW-0732">Signal</keyword>
<dbReference type="InterPro" id="IPR000719">
    <property type="entry name" value="Prot_kinase_dom"/>
</dbReference>
<feature type="region of interest" description="Disordered" evidence="12">
    <location>
        <begin position="232"/>
        <end position="254"/>
    </location>
</feature>
<dbReference type="Pfam" id="PF08263">
    <property type="entry name" value="LRRNT_2"/>
    <property type="match status" value="1"/>
</dbReference>
<keyword evidence="7 11" id="KW-0547">Nucleotide-binding</keyword>
<evidence type="ECO:0000256" key="10">
    <source>
        <dbReference type="ARBA" id="ARBA00023136"/>
    </source>
</evidence>
<evidence type="ECO:0000256" key="1">
    <source>
        <dbReference type="ARBA" id="ARBA00004370"/>
    </source>
</evidence>
<keyword evidence="9 13" id="KW-1133">Transmembrane helix</keyword>
<dbReference type="Pfam" id="PF00560">
    <property type="entry name" value="LRR_1"/>
    <property type="match status" value="3"/>
</dbReference>
<dbReference type="OrthoDB" id="69842at2759"/>
<reference evidence="16" key="1">
    <citation type="submission" date="2022-02" db="EMBL/GenBank/DDBJ databases">
        <authorList>
            <person name="Henning P.M."/>
            <person name="McCubbin A.G."/>
            <person name="Shore J.S."/>
        </authorList>
    </citation>
    <scope>NUCLEOTIDE SEQUENCE</scope>
    <source>
        <strain evidence="16">F60SS</strain>
        <tissue evidence="16">Leaves</tissue>
    </source>
</reference>
<evidence type="ECO:0000256" key="8">
    <source>
        <dbReference type="ARBA" id="ARBA00022840"/>
    </source>
</evidence>
<dbReference type="Gene3D" id="1.10.510.10">
    <property type="entry name" value="Transferase(Phosphotransferase) domain 1"/>
    <property type="match status" value="1"/>
</dbReference>
<evidence type="ECO:0000256" key="13">
    <source>
        <dbReference type="SAM" id="Phobius"/>
    </source>
</evidence>
<dbReference type="InterPro" id="IPR017441">
    <property type="entry name" value="Protein_kinase_ATP_BS"/>
</dbReference>
<proteinExistence type="predicted"/>
<evidence type="ECO:0000256" key="2">
    <source>
        <dbReference type="ARBA" id="ARBA00022553"/>
    </source>
</evidence>
<evidence type="ECO:0000256" key="12">
    <source>
        <dbReference type="SAM" id="MobiDB-lite"/>
    </source>
</evidence>
<feature type="compositionally biased region" description="Pro residues" evidence="12">
    <location>
        <begin position="237"/>
        <end position="247"/>
    </location>
</feature>
<dbReference type="CDD" id="cd14066">
    <property type="entry name" value="STKc_IRAK"/>
    <property type="match status" value="1"/>
</dbReference>
<name>A0A9Q0FH53_9ROSI</name>
<keyword evidence="4 13" id="KW-0812">Transmembrane</keyword>
<feature type="domain" description="Protein kinase" evidence="15">
    <location>
        <begin position="337"/>
        <end position="607"/>
    </location>
</feature>
<evidence type="ECO:0000256" key="14">
    <source>
        <dbReference type="SAM" id="SignalP"/>
    </source>
</evidence>
<dbReference type="Proteomes" id="UP001141552">
    <property type="component" value="Unassembled WGS sequence"/>
</dbReference>
<evidence type="ECO:0000256" key="3">
    <source>
        <dbReference type="ARBA" id="ARBA00022614"/>
    </source>
</evidence>
<dbReference type="FunFam" id="3.30.200.20:FF:000307">
    <property type="entry name" value="pollen receptor-like kinase 1"/>
    <property type="match status" value="1"/>
</dbReference>
<keyword evidence="6" id="KW-0677">Repeat</keyword>
<dbReference type="InterPro" id="IPR032675">
    <property type="entry name" value="LRR_dom_sf"/>
</dbReference>
<dbReference type="GO" id="GO:0005524">
    <property type="term" value="F:ATP binding"/>
    <property type="evidence" value="ECO:0007669"/>
    <property type="project" value="UniProtKB-UniRule"/>
</dbReference>
<evidence type="ECO:0000256" key="6">
    <source>
        <dbReference type="ARBA" id="ARBA00022737"/>
    </source>
</evidence>
<dbReference type="PROSITE" id="PS50011">
    <property type="entry name" value="PROTEIN_KINASE_DOM"/>
    <property type="match status" value="1"/>
</dbReference>
<comment type="caution">
    <text evidence="16">The sequence shown here is derived from an EMBL/GenBank/DDBJ whole genome shotgun (WGS) entry which is preliminary data.</text>
</comment>
<dbReference type="SUPFAM" id="SSF52058">
    <property type="entry name" value="L domain-like"/>
    <property type="match status" value="1"/>
</dbReference>
<dbReference type="InterPro" id="IPR001245">
    <property type="entry name" value="Ser-Thr/Tyr_kinase_cat_dom"/>
</dbReference>
<evidence type="ECO:0000256" key="9">
    <source>
        <dbReference type="ARBA" id="ARBA00022989"/>
    </source>
</evidence>
<reference evidence="16" key="2">
    <citation type="journal article" date="2023" name="Plants (Basel)">
        <title>Annotation of the Turnera subulata (Passifloraceae) Draft Genome Reveals the S-Locus Evolved after the Divergence of Turneroideae from Passifloroideae in a Stepwise Manner.</title>
        <authorList>
            <person name="Henning P.M."/>
            <person name="Roalson E.H."/>
            <person name="Mir W."/>
            <person name="McCubbin A.G."/>
            <person name="Shore J.S."/>
        </authorList>
    </citation>
    <scope>NUCLEOTIDE SEQUENCE</scope>
    <source>
        <strain evidence="16">F60SS</strain>
    </source>
</reference>
<feature type="binding site" evidence="11">
    <location>
        <position position="365"/>
    </location>
    <ligand>
        <name>ATP</name>
        <dbReference type="ChEBI" id="CHEBI:30616"/>
    </ligand>
</feature>
<dbReference type="GO" id="GO:0016020">
    <property type="term" value="C:membrane"/>
    <property type="evidence" value="ECO:0007669"/>
    <property type="project" value="UniProtKB-SubCell"/>
</dbReference>